<sequence length="120" mass="13144">MVQQRERTVAEHQGQTGDNRHHEAAGTVLDPIRKPPYGRKRRVKRGLYQSALGTLINADVNGALNHARKVAGDSVVPRIIGSGRVNRPVRIRTTFEPSPFAQIKVQPCAPRGAPVASPLR</sequence>
<dbReference type="KEGG" id="mema:MMAB1_2910"/>
<evidence type="ECO:0000256" key="1">
    <source>
        <dbReference type="SAM" id="MobiDB-lite"/>
    </source>
</evidence>
<accession>A0A0X3BPX9</accession>
<feature type="region of interest" description="Disordered" evidence="1">
    <location>
        <begin position="1"/>
        <end position="40"/>
    </location>
</feature>
<dbReference type="Proteomes" id="UP000069850">
    <property type="component" value="Chromosome 1"/>
</dbReference>
<evidence type="ECO:0000313" key="2">
    <source>
        <dbReference type="EMBL" id="CVK34123.1"/>
    </source>
</evidence>
<dbReference type="EMBL" id="LT158599">
    <property type="protein sequence ID" value="CVK34123.1"/>
    <property type="molecule type" value="Genomic_DNA"/>
</dbReference>
<feature type="compositionally biased region" description="Basic and acidic residues" evidence="1">
    <location>
        <begin position="1"/>
        <end position="10"/>
    </location>
</feature>
<protein>
    <submittedName>
        <fullName evidence="2">Transposase</fullName>
    </submittedName>
</protein>
<reference evidence="2 3" key="1">
    <citation type="submission" date="2016-01" db="EMBL/GenBank/DDBJ databases">
        <authorList>
            <person name="Manzoor S."/>
        </authorList>
    </citation>
    <scope>NUCLEOTIDE SEQUENCE [LARGE SCALE GENOMIC DNA]</scope>
    <source>
        <strain evidence="2">Methanoculleus sp MAB1</strain>
    </source>
</reference>
<dbReference type="AlphaFoldDB" id="A0A0X3BPX9"/>
<name>A0A0X3BPX9_9EURY</name>
<organism evidence="2 3">
    <name type="scientific">Methanoculleus bourgensis</name>
    <dbReference type="NCBI Taxonomy" id="83986"/>
    <lineage>
        <taxon>Archaea</taxon>
        <taxon>Methanobacteriati</taxon>
        <taxon>Methanobacteriota</taxon>
        <taxon>Stenosarchaea group</taxon>
        <taxon>Methanomicrobia</taxon>
        <taxon>Methanomicrobiales</taxon>
        <taxon>Methanomicrobiaceae</taxon>
        <taxon>Methanoculleus</taxon>
    </lineage>
</organism>
<gene>
    <name evidence="2" type="ORF">MMAB1_2910</name>
</gene>
<proteinExistence type="predicted"/>
<evidence type="ECO:0000313" key="3">
    <source>
        <dbReference type="Proteomes" id="UP000069850"/>
    </source>
</evidence>